<evidence type="ECO:0000313" key="2">
    <source>
        <dbReference type="Proteomes" id="UP000297729"/>
    </source>
</evidence>
<organism evidence="1 2">
    <name type="scientific">Duganella callida</name>
    <dbReference type="NCBI Taxonomy" id="2561932"/>
    <lineage>
        <taxon>Bacteria</taxon>
        <taxon>Pseudomonadati</taxon>
        <taxon>Pseudomonadota</taxon>
        <taxon>Betaproteobacteria</taxon>
        <taxon>Burkholderiales</taxon>
        <taxon>Oxalobacteraceae</taxon>
        <taxon>Telluria group</taxon>
        <taxon>Duganella</taxon>
    </lineage>
</organism>
<gene>
    <name evidence="1" type="ORF">E4L98_17610</name>
</gene>
<dbReference type="RefSeq" id="WP_135202847.1">
    <property type="nucleotide sequence ID" value="NZ_SPVG01000180.1"/>
</dbReference>
<sequence>MTSDSQSAATAQSQEPQQYTIKVQNPYVPSGAYRDGIRVPLSHLFPFLNNREKNDLLYRKLMLERADADQGAYIQAACELTVCAWFAFIARQTRGKYVYELKLSPPKDVDCALWYKEYQFNIEIKCADYSKQKQIVTSSDFVVHGLGRLTDYSDLVGNLQQLFDGAAKPASVGASHHMDCKMKDYLLSAQEKFGSSIEQHHLNVLFVAVDCQMDMTKWIAYLKGTQGLFTDESFEAADNYKNVDLVVFSNLYHRHSDLKKKRRISQHWALHEAFNFAVVNPRSTKSDEILKSFWNVIPFENNALHQYLKNSDIPLELQSGTGLSYFVGHQIENGIQKFQGYADDSGEVDATFP</sequence>
<comment type="caution">
    <text evidence="1">The sequence shown here is derived from an EMBL/GenBank/DDBJ whole genome shotgun (WGS) entry which is preliminary data.</text>
</comment>
<proteinExistence type="predicted"/>
<protein>
    <submittedName>
        <fullName evidence="1">Uncharacterized protein</fullName>
    </submittedName>
</protein>
<dbReference type="Proteomes" id="UP000297729">
    <property type="component" value="Unassembled WGS sequence"/>
</dbReference>
<accession>A0A4Y9SFD1</accession>
<dbReference type="OrthoDB" id="1227232at2"/>
<dbReference type="AlphaFoldDB" id="A0A4Y9SFD1"/>
<keyword evidence="2" id="KW-1185">Reference proteome</keyword>
<evidence type="ECO:0000313" key="1">
    <source>
        <dbReference type="EMBL" id="TFW18664.1"/>
    </source>
</evidence>
<dbReference type="EMBL" id="SPVG01000180">
    <property type="protein sequence ID" value="TFW18664.1"/>
    <property type="molecule type" value="Genomic_DNA"/>
</dbReference>
<name>A0A4Y9SFD1_9BURK</name>
<reference evidence="1 2" key="1">
    <citation type="submission" date="2019-03" db="EMBL/GenBank/DDBJ databases">
        <title>Draft Genome Sequence of Duganella callidus sp. nov., a Novel Duganella Species Isolated from Cultivated Soil.</title>
        <authorList>
            <person name="Raths R."/>
            <person name="Peta V."/>
            <person name="Bucking H."/>
        </authorList>
    </citation>
    <scope>NUCLEOTIDE SEQUENCE [LARGE SCALE GENOMIC DNA]</scope>
    <source>
        <strain evidence="1 2">DN04</strain>
    </source>
</reference>